<dbReference type="AlphaFoldDB" id="A0A365XXV5"/>
<dbReference type="Proteomes" id="UP000253410">
    <property type="component" value="Unassembled WGS sequence"/>
</dbReference>
<dbReference type="InterPro" id="IPR015424">
    <property type="entry name" value="PyrdxlP-dep_Trfase"/>
</dbReference>
<keyword evidence="2 4" id="KW-0808">Transferase</keyword>
<dbReference type="InterPro" id="IPR015421">
    <property type="entry name" value="PyrdxlP-dep_Trfase_major"/>
</dbReference>
<organism evidence="4 5">
    <name type="scientific">Chitinophaga flava</name>
    <dbReference type="NCBI Taxonomy" id="2259036"/>
    <lineage>
        <taxon>Bacteria</taxon>
        <taxon>Pseudomonadati</taxon>
        <taxon>Bacteroidota</taxon>
        <taxon>Chitinophagia</taxon>
        <taxon>Chitinophagales</taxon>
        <taxon>Chitinophagaceae</taxon>
        <taxon>Chitinophaga</taxon>
    </lineage>
</organism>
<dbReference type="SUPFAM" id="SSF53383">
    <property type="entry name" value="PLP-dependent transferases"/>
    <property type="match status" value="1"/>
</dbReference>
<feature type="domain" description="Aminotransferase class I/classII large" evidence="3">
    <location>
        <begin position="100"/>
        <end position="312"/>
    </location>
</feature>
<sequence length="368" mass="41393">MMDFTSSLYLAMKHPGTTLQHWKQLTTGIPAVLGEPALNKQVAEQIARLQGLECGLTAPSTLHLYWDLYHVLSRQPVIVFIDEHIYPVSRYGVEQLLVKKIPVFYFRHQDDEHLQQLIQRHCKGAKKPVVLCDGWCPICGQAAPVEHYAALLNNMDGHLFIDDTQAFGILGAGASTLFPYGMGGGGILRWKQLPAGHTRCITTIVSLAKAWGVPMAVIGSTRNHIRQLEQASAIRTYSSPVSNAHIQAAVSALHWNQTTGNQLRARLWNNVKLFRHRMAWADLNVNNSCFPVQHLHHPSPGITTAIYHQLKQWDIKTVLSATHTGIHPRLTLLFRSDHTREQIWHIAQELTRICRQLTNVKGILSPEL</sequence>
<dbReference type="InterPro" id="IPR004839">
    <property type="entry name" value="Aminotransferase_I/II_large"/>
</dbReference>
<evidence type="ECO:0000313" key="4">
    <source>
        <dbReference type="EMBL" id="RBL91163.1"/>
    </source>
</evidence>
<dbReference type="InterPro" id="IPR015422">
    <property type="entry name" value="PyrdxlP-dep_Trfase_small"/>
</dbReference>
<evidence type="ECO:0000313" key="5">
    <source>
        <dbReference type="Proteomes" id="UP000253410"/>
    </source>
</evidence>
<accession>A0A365XXV5</accession>
<reference evidence="4 5" key="1">
    <citation type="submission" date="2018-05" db="EMBL/GenBank/DDBJ databases">
        <title>Chitinophaga sp. K3CV102501T nov., isolated from isolated from a monsoon evergreen broad-leaved forest soil.</title>
        <authorList>
            <person name="Lv Y."/>
        </authorList>
    </citation>
    <scope>NUCLEOTIDE SEQUENCE [LARGE SCALE GENOMIC DNA]</scope>
    <source>
        <strain evidence="4 5">GDMCC 1.1325</strain>
    </source>
</reference>
<dbReference type="EMBL" id="QFFJ01000001">
    <property type="protein sequence ID" value="RBL91163.1"/>
    <property type="molecule type" value="Genomic_DNA"/>
</dbReference>
<dbReference type="GO" id="GO:0030170">
    <property type="term" value="F:pyridoxal phosphate binding"/>
    <property type="evidence" value="ECO:0007669"/>
    <property type="project" value="InterPro"/>
</dbReference>
<gene>
    <name evidence="4" type="ORF">DF182_00635</name>
</gene>
<evidence type="ECO:0000259" key="3">
    <source>
        <dbReference type="Pfam" id="PF00155"/>
    </source>
</evidence>
<evidence type="ECO:0000256" key="2">
    <source>
        <dbReference type="ARBA" id="ARBA00022679"/>
    </source>
</evidence>
<proteinExistence type="predicted"/>
<dbReference type="InterPro" id="IPR050087">
    <property type="entry name" value="AON_synthase_class-II"/>
</dbReference>
<comment type="cofactor">
    <cofactor evidence="1">
        <name>pyridoxal 5'-phosphate</name>
        <dbReference type="ChEBI" id="CHEBI:597326"/>
    </cofactor>
</comment>
<keyword evidence="4" id="KW-0032">Aminotransferase</keyword>
<protein>
    <submittedName>
        <fullName evidence="4">Aminotransferase class I/II</fullName>
    </submittedName>
</protein>
<name>A0A365XXV5_9BACT</name>
<dbReference type="Gene3D" id="3.90.1150.10">
    <property type="entry name" value="Aspartate Aminotransferase, domain 1"/>
    <property type="match status" value="1"/>
</dbReference>
<dbReference type="Pfam" id="PF00155">
    <property type="entry name" value="Aminotran_1_2"/>
    <property type="match status" value="1"/>
</dbReference>
<dbReference type="GO" id="GO:0008483">
    <property type="term" value="F:transaminase activity"/>
    <property type="evidence" value="ECO:0007669"/>
    <property type="project" value="UniProtKB-KW"/>
</dbReference>
<keyword evidence="5" id="KW-1185">Reference proteome</keyword>
<dbReference type="Gene3D" id="3.40.640.10">
    <property type="entry name" value="Type I PLP-dependent aspartate aminotransferase-like (Major domain)"/>
    <property type="match status" value="1"/>
</dbReference>
<dbReference type="PANTHER" id="PTHR13693">
    <property type="entry name" value="CLASS II AMINOTRANSFERASE/8-AMINO-7-OXONONANOATE SYNTHASE"/>
    <property type="match status" value="1"/>
</dbReference>
<dbReference type="OrthoDB" id="5496437at2"/>
<comment type="caution">
    <text evidence="4">The sequence shown here is derived from an EMBL/GenBank/DDBJ whole genome shotgun (WGS) entry which is preliminary data.</text>
</comment>
<dbReference type="RefSeq" id="WP_113613762.1">
    <property type="nucleotide sequence ID" value="NZ_QFFJ01000001.1"/>
</dbReference>
<evidence type="ECO:0000256" key="1">
    <source>
        <dbReference type="ARBA" id="ARBA00001933"/>
    </source>
</evidence>